<comment type="caution">
    <text evidence="4">The sequence shown here is derived from an EMBL/GenBank/DDBJ whole genome shotgun (WGS) entry which is preliminary data.</text>
</comment>
<evidence type="ECO:0000313" key="4">
    <source>
        <dbReference type="EMBL" id="GGM04564.1"/>
    </source>
</evidence>
<name>A0A917WHK2_9ACTN</name>
<dbReference type="Pfam" id="PF00440">
    <property type="entry name" value="TetR_N"/>
    <property type="match status" value="1"/>
</dbReference>
<dbReference type="AlphaFoldDB" id="A0A917WHK2"/>
<feature type="domain" description="HTH tetR-type" evidence="3">
    <location>
        <begin position="12"/>
        <end position="72"/>
    </location>
</feature>
<dbReference type="PANTHER" id="PTHR30055">
    <property type="entry name" value="HTH-TYPE TRANSCRIPTIONAL REGULATOR RUTR"/>
    <property type="match status" value="1"/>
</dbReference>
<dbReference type="Gene3D" id="1.10.357.10">
    <property type="entry name" value="Tetracycline Repressor, domain 2"/>
    <property type="match status" value="1"/>
</dbReference>
<dbReference type="EMBL" id="BMNA01000004">
    <property type="protein sequence ID" value="GGM04564.1"/>
    <property type="molecule type" value="Genomic_DNA"/>
</dbReference>
<protein>
    <submittedName>
        <fullName evidence="4">TetR family transcriptional regulator</fullName>
    </submittedName>
</protein>
<dbReference type="InterPro" id="IPR009057">
    <property type="entry name" value="Homeodomain-like_sf"/>
</dbReference>
<keyword evidence="1 2" id="KW-0238">DNA-binding</keyword>
<reference evidence="4" key="2">
    <citation type="submission" date="2020-09" db="EMBL/GenBank/DDBJ databases">
        <authorList>
            <person name="Sun Q."/>
            <person name="Zhou Y."/>
        </authorList>
    </citation>
    <scope>NUCLEOTIDE SEQUENCE</scope>
    <source>
        <strain evidence="4">CGMCC 4.7308</strain>
    </source>
</reference>
<reference evidence="4" key="1">
    <citation type="journal article" date="2014" name="Int. J. Syst. Evol. Microbiol.">
        <title>Complete genome sequence of Corynebacterium casei LMG S-19264T (=DSM 44701T), isolated from a smear-ripened cheese.</title>
        <authorList>
            <consortium name="US DOE Joint Genome Institute (JGI-PGF)"/>
            <person name="Walter F."/>
            <person name="Albersmeier A."/>
            <person name="Kalinowski J."/>
            <person name="Ruckert C."/>
        </authorList>
    </citation>
    <scope>NUCLEOTIDE SEQUENCE</scope>
    <source>
        <strain evidence="4">CGMCC 4.7308</strain>
    </source>
</reference>
<evidence type="ECO:0000256" key="1">
    <source>
        <dbReference type="ARBA" id="ARBA00023125"/>
    </source>
</evidence>
<dbReference type="PROSITE" id="PS50977">
    <property type="entry name" value="HTH_TETR_2"/>
    <property type="match status" value="1"/>
</dbReference>
<dbReference type="InterPro" id="IPR001647">
    <property type="entry name" value="HTH_TetR"/>
</dbReference>
<proteinExistence type="predicted"/>
<organism evidence="4 5">
    <name type="scientific">Nakamurella endophytica</name>
    <dbReference type="NCBI Taxonomy" id="1748367"/>
    <lineage>
        <taxon>Bacteria</taxon>
        <taxon>Bacillati</taxon>
        <taxon>Actinomycetota</taxon>
        <taxon>Actinomycetes</taxon>
        <taxon>Nakamurellales</taxon>
        <taxon>Nakamurellaceae</taxon>
        <taxon>Nakamurella</taxon>
    </lineage>
</organism>
<dbReference type="GO" id="GO:0000976">
    <property type="term" value="F:transcription cis-regulatory region binding"/>
    <property type="evidence" value="ECO:0007669"/>
    <property type="project" value="TreeGrafter"/>
</dbReference>
<dbReference type="Proteomes" id="UP000655208">
    <property type="component" value="Unassembled WGS sequence"/>
</dbReference>
<evidence type="ECO:0000313" key="5">
    <source>
        <dbReference type="Proteomes" id="UP000655208"/>
    </source>
</evidence>
<accession>A0A917WHK2</accession>
<dbReference type="InterPro" id="IPR050109">
    <property type="entry name" value="HTH-type_TetR-like_transc_reg"/>
</dbReference>
<dbReference type="SUPFAM" id="SSF46689">
    <property type="entry name" value="Homeodomain-like"/>
    <property type="match status" value="1"/>
</dbReference>
<sequence length="200" mass="22172">MEVDGLARRTPAERRARLIDAAVRVIAAHGVEGATTRRIAAAAEMSLASLHYLFESKEALFFAIWEEQVRALKERAEADAHRDGLAPTAARLLRQTFDWFESDQEFAQVQLEITFWALRRDAALGVGTYDLHVGLMEAALRAGRLADEPEDRIGALARLIVALADGISVQWFCYRDPDRLAADIDAAQVALAAFTQARRP</sequence>
<keyword evidence="5" id="KW-1185">Reference proteome</keyword>
<gene>
    <name evidence="4" type="ORF">GCM10011594_25990</name>
</gene>
<dbReference type="GO" id="GO:0003700">
    <property type="term" value="F:DNA-binding transcription factor activity"/>
    <property type="evidence" value="ECO:0007669"/>
    <property type="project" value="TreeGrafter"/>
</dbReference>
<evidence type="ECO:0000256" key="2">
    <source>
        <dbReference type="PROSITE-ProRule" id="PRU00335"/>
    </source>
</evidence>
<dbReference type="PRINTS" id="PR00455">
    <property type="entry name" value="HTHTETR"/>
</dbReference>
<evidence type="ECO:0000259" key="3">
    <source>
        <dbReference type="PROSITE" id="PS50977"/>
    </source>
</evidence>
<feature type="DNA-binding region" description="H-T-H motif" evidence="2">
    <location>
        <begin position="35"/>
        <end position="54"/>
    </location>
</feature>
<dbReference type="PANTHER" id="PTHR30055:SF228">
    <property type="entry name" value="TRANSCRIPTIONAL REGULATOR-RELATED"/>
    <property type="match status" value="1"/>
</dbReference>